<organism evidence="5 6">
    <name type="scientific">Clonostachys byssicola</name>
    <dbReference type="NCBI Taxonomy" id="160290"/>
    <lineage>
        <taxon>Eukaryota</taxon>
        <taxon>Fungi</taxon>
        <taxon>Dikarya</taxon>
        <taxon>Ascomycota</taxon>
        <taxon>Pezizomycotina</taxon>
        <taxon>Sordariomycetes</taxon>
        <taxon>Hypocreomycetidae</taxon>
        <taxon>Hypocreales</taxon>
        <taxon>Bionectriaceae</taxon>
        <taxon>Clonostachys</taxon>
    </lineage>
</organism>
<feature type="region of interest" description="Disordered" evidence="3">
    <location>
        <begin position="1"/>
        <end position="29"/>
    </location>
</feature>
<accession>A0A9N9Y0B5</accession>
<reference evidence="5 6" key="2">
    <citation type="submission" date="2021-10" db="EMBL/GenBank/DDBJ databases">
        <authorList>
            <person name="Piombo E."/>
        </authorList>
    </citation>
    <scope>NUCLEOTIDE SEQUENCE [LARGE SCALE GENOMIC DNA]</scope>
</reference>
<feature type="compositionally biased region" description="Basic and acidic residues" evidence="3">
    <location>
        <begin position="103"/>
        <end position="137"/>
    </location>
</feature>
<dbReference type="PROSITE" id="PS00463">
    <property type="entry name" value="ZN2_CY6_FUNGAL_1"/>
    <property type="match status" value="1"/>
</dbReference>
<dbReference type="InterPro" id="IPR036864">
    <property type="entry name" value="Zn2-C6_fun-type_DNA-bd_sf"/>
</dbReference>
<dbReference type="Pfam" id="PF04082">
    <property type="entry name" value="Fungal_trans"/>
    <property type="match status" value="1"/>
</dbReference>
<dbReference type="InterPro" id="IPR001138">
    <property type="entry name" value="Zn2Cys6_DnaBD"/>
</dbReference>
<dbReference type="OrthoDB" id="5121955at2759"/>
<proteinExistence type="predicted"/>
<dbReference type="PROSITE" id="PS50048">
    <property type="entry name" value="ZN2_CY6_FUNGAL_2"/>
    <property type="match status" value="1"/>
</dbReference>
<dbReference type="GO" id="GO:0008270">
    <property type="term" value="F:zinc ion binding"/>
    <property type="evidence" value="ECO:0007669"/>
    <property type="project" value="InterPro"/>
</dbReference>
<protein>
    <recommendedName>
        <fullName evidence="4">Zn(2)-C6 fungal-type domain-containing protein</fullName>
    </recommendedName>
</protein>
<feature type="domain" description="Zn(2)-C6 fungal-type" evidence="4">
    <location>
        <begin position="35"/>
        <end position="67"/>
    </location>
</feature>
<reference evidence="6" key="1">
    <citation type="submission" date="2019-06" db="EMBL/GenBank/DDBJ databases">
        <authorList>
            <person name="Broberg M."/>
        </authorList>
    </citation>
    <scope>NUCLEOTIDE SEQUENCE [LARGE SCALE GENOMIC DNA]</scope>
</reference>
<sequence>MTPSPKTGHGAGEPGGQQDQAKTAPRQIRRRAPRACMNCRARKVRCDVSFRDRSCTNCVLDGTQCVVNERGDRVTRYSLTDCGSSRYRISSLTKAKRPGILEDQHGLFDVDRNKSTGNDGKGDGFHQTSQDDQRSQDDQSSQEDSLSMVDETRPTVEELGNPNDFLSNSGLESWLDDALAVDAVETPYFSYSFLRIDPACTIQPSGYHFLEQQGCFLVPKRTLLDELVKQYFLHVHPFLPLIHEGHFWESYDGTTDGFADKPISLLLFQAMLFASCTFIPSTTVQSLGFDDIRSMRATYYRRAKLLYDFGSDTSALSNSQTALLLSFKALSARNAASPLWLSIAIEHAQMAEAPLYATLTPNDTAMQPWRNALKRTWWCCIIREHTLALLMKRPIRITSRYFDFLSSPLVVEDLADEFECSKVYNRATKERLARIVIRTTELFILLSDDLLHTFPINTNVVPGSVDIHQNATRVRECRIALDGWQQSVLPDITKTLSDIDPVLSEVNGQDVNEESTILYSHLMMMYYYTARALLCHNSLYLEVLQSDNAIDVSTRGMSIILGSRVDLQNATAKITDYHGDLIRRGLAQWLPISAVGCALLPLFLNIVDIKLFSTSADSDDVALMLRKEQLNILVKVMDIYTPRYDGVDWIKEILHHTSSITQLKELSTVSSRQVKLNWSDIFAFQPRLYLRLALSLDLSLSKGRLPKDSDFPLILREEAPFTPSSAHCPPTSFIVGFDRTAVDTPTDDEKSQNARISSLMPLEMLSVDTHILANIEEQIYMHLAGDIAKPTFYSPSSAPDEPKLPTDKAPHSGRDVWTFDDFLFGQEQPAITPAEQSLHKLADLDTPIRETVEAPLPAIL</sequence>
<evidence type="ECO:0000256" key="3">
    <source>
        <dbReference type="SAM" id="MobiDB-lite"/>
    </source>
</evidence>
<evidence type="ECO:0000256" key="1">
    <source>
        <dbReference type="ARBA" id="ARBA00022723"/>
    </source>
</evidence>
<dbReference type="EMBL" id="CABFNO020001372">
    <property type="protein sequence ID" value="CAG9983664.1"/>
    <property type="molecule type" value="Genomic_DNA"/>
</dbReference>
<evidence type="ECO:0000256" key="2">
    <source>
        <dbReference type="ARBA" id="ARBA00023242"/>
    </source>
</evidence>
<dbReference type="SMART" id="SM00066">
    <property type="entry name" value="GAL4"/>
    <property type="match status" value="1"/>
</dbReference>
<dbReference type="Pfam" id="PF00172">
    <property type="entry name" value="Zn_clus"/>
    <property type="match status" value="1"/>
</dbReference>
<keyword evidence="6" id="KW-1185">Reference proteome</keyword>
<dbReference type="GO" id="GO:0006351">
    <property type="term" value="P:DNA-templated transcription"/>
    <property type="evidence" value="ECO:0007669"/>
    <property type="project" value="InterPro"/>
</dbReference>
<dbReference type="AlphaFoldDB" id="A0A9N9Y0B5"/>
<evidence type="ECO:0000259" key="4">
    <source>
        <dbReference type="PROSITE" id="PS50048"/>
    </source>
</evidence>
<dbReference type="SUPFAM" id="SSF57701">
    <property type="entry name" value="Zn2/Cys6 DNA-binding domain"/>
    <property type="match status" value="1"/>
</dbReference>
<dbReference type="GO" id="GO:0003677">
    <property type="term" value="F:DNA binding"/>
    <property type="evidence" value="ECO:0007669"/>
    <property type="project" value="InterPro"/>
</dbReference>
<dbReference type="InterPro" id="IPR007219">
    <property type="entry name" value="XnlR_reg_dom"/>
</dbReference>
<evidence type="ECO:0000313" key="5">
    <source>
        <dbReference type="EMBL" id="CAG9983664.1"/>
    </source>
</evidence>
<gene>
    <name evidence="5" type="ORF">CBYS24578_00015329</name>
</gene>
<feature type="region of interest" description="Disordered" evidence="3">
    <location>
        <begin position="103"/>
        <end position="163"/>
    </location>
</feature>
<keyword evidence="1" id="KW-0479">Metal-binding</keyword>
<keyword evidence="2" id="KW-0539">Nucleus</keyword>
<comment type="caution">
    <text evidence="5">The sequence shown here is derived from an EMBL/GenBank/DDBJ whole genome shotgun (WGS) entry which is preliminary data.</text>
</comment>
<name>A0A9N9Y0B5_9HYPO</name>
<evidence type="ECO:0000313" key="6">
    <source>
        <dbReference type="Proteomes" id="UP000754883"/>
    </source>
</evidence>
<dbReference type="PANTHER" id="PTHR47425">
    <property type="entry name" value="FARB-RELATED"/>
    <property type="match status" value="1"/>
</dbReference>
<dbReference type="Gene3D" id="4.10.240.10">
    <property type="entry name" value="Zn(2)-C6 fungal-type DNA-binding domain"/>
    <property type="match status" value="1"/>
</dbReference>
<dbReference type="InterPro" id="IPR052761">
    <property type="entry name" value="Fungal_Detox/Toxin_TFs"/>
</dbReference>
<dbReference type="CDD" id="cd00067">
    <property type="entry name" value="GAL4"/>
    <property type="match status" value="1"/>
</dbReference>
<dbReference type="Proteomes" id="UP000754883">
    <property type="component" value="Unassembled WGS sequence"/>
</dbReference>
<dbReference type="CDD" id="cd12148">
    <property type="entry name" value="fungal_TF_MHR"/>
    <property type="match status" value="1"/>
</dbReference>
<dbReference type="GO" id="GO:0000981">
    <property type="term" value="F:DNA-binding transcription factor activity, RNA polymerase II-specific"/>
    <property type="evidence" value="ECO:0007669"/>
    <property type="project" value="InterPro"/>
</dbReference>
<dbReference type="PANTHER" id="PTHR47425:SF2">
    <property type="entry name" value="FARB-RELATED"/>
    <property type="match status" value="1"/>
</dbReference>